<feature type="non-terminal residue" evidence="1">
    <location>
        <position position="1"/>
    </location>
</feature>
<evidence type="ECO:0000313" key="2">
    <source>
        <dbReference type="Proteomes" id="UP000789366"/>
    </source>
</evidence>
<reference evidence="1" key="1">
    <citation type="submission" date="2021-06" db="EMBL/GenBank/DDBJ databases">
        <authorList>
            <person name="Kallberg Y."/>
            <person name="Tangrot J."/>
            <person name="Rosling A."/>
        </authorList>
    </citation>
    <scope>NUCLEOTIDE SEQUENCE</scope>
    <source>
        <strain evidence="1">28 12/20/2015</strain>
    </source>
</reference>
<dbReference type="EMBL" id="CAJVPW010029390">
    <property type="protein sequence ID" value="CAG8721060.1"/>
    <property type="molecule type" value="Genomic_DNA"/>
</dbReference>
<accession>A0ACA9PSA5</accession>
<gene>
    <name evidence="1" type="ORF">SPELUC_LOCUS12440</name>
</gene>
<comment type="caution">
    <text evidence="1">The sequence shown here is derived from an EMBL/GenBank/DDBJ whole genome shotgun (WGS) entry which is preliminary data.</text>
</comment>
<dbReference type="Proteomes" id="UP000789366">
    <property type="component" value="Unassembled WGS sequence"/>
</dbReference>
<protein>
    <submittedName>
        <fullName evidence="1">7253_t:CDS:1</fullName>
    </submittedName>
</protein>
<organism evidence="1 2">
    <name type="scientific">Cetraspora pellucida</name>
    <dbReference type="NCBI Taxonomy" id="1433469"/>
    <lineage>
        <taxon>Eukaryota</taxon>
        <taxon>Fungi</taxon>
        <taxon>Fungi incertae sedis</taxon>
        <taxon>Mucoromycota</taxon>
        <taxon>Glomeromycotina</taxon>
        <taxon>Glomeromycetes</taxon>
        <taxon>Diversisporales</taxon>
        <taxon>Gigasporaceae</taxon>
        <taxon>Cetraspora</taxon>
    </lineage>
</organism>
<proteinExistence type="predicted"/>
<sequence length="108" mass="12436">ILDGFRPEGIEKTLQDYTALMNQCWDAIPENRPEAQIVFRKLIKLVKKMHENFDKETSELTNTTNSANLLNSKLSLPTFHTSEEHTETIYSSHIQQIINFSEPTNATK</sequence>
<feature type="non-terminal residue" evidence="1">
    <location>
        <position position="108"/>
    </location>
</feature>
<keyword evidence="2" id="KW-1185">Reference proteome</keyword>
<name>A0ACA9PSA5_9GLOM</name>
<evidence type="ECO:0000313" key="1">
    <source>
        <dbReference type="EMBL" id="CAG8721060.1"/>
    </source>
</evidence>